<name>E2ZC77_9FIRM</name>
<dbReference type="AlphaFoldDB" id="E2ZC77"/>
<protein>
    <submittedName>
        <fullName evidence="1">Uncharacterized protein</fullName>
    </submittedName>
</protein>
<evidence type="ECO:0000313" key="2">
    <source>
        <dbReference type="Proteomes" id="UP000003195"/>
    </source>
</evidence>
<keyword evidence="2" id="KW-1185">Reference proteome</keyword>
<proteinExistence type="predicted"/>
<evidence type="ECO:0000313" key="1">
    <source>
        <dbReference type="EMBL" id="EFQ04064.1"/>
    </source>
</evidence>
<dbReference type="eggNOG" id="ENOG503426J">
    <property type="taxonomic scope" value="Bacteria"/>
</dbReference>
<reference evidence="1 2" key="1">
    <citation type="submission" date="2010-08" db="EMBL/GenBank/DDBJ databases">
        <authorList>
            <person name="Weinstock G."/>
            <person name="Sodergren E."/>
            <person name="Clifton S."/>
            <person name="Fulton L."/>
            <person name="Fulton B."/>
            <person name="Courtney L."/>
            <person name="Fronick C."/>
            <person name="Harrison M."/>
            <person name="Strong C."/>
            <person name="Farmer C."/>
            <person name="Delahaunty K."/>
            <person name="Markovic C."/>
            <person name="Hall O."/>
            <person name="Minx P."/>
            <person name="Tomlinson C."/>
            <person name="Mitreva M."/>
            <person name="Hou S."/>
            <person name="Chen J."/>
            <person name="Wollam A."/>
            <person name="Pepin K.H."/>
            <person name="Johnson M."/>
            <person name="Bhonagiri V."/>
            <person name="Zhang X."/>
            <person name="Suruliraj S."/>
            <person name="Warren W."/>
            <person name="Chinwalla A."/>
            <person name="Mardis E.R."/>
            <person name="Wilson R.K."/>
        </authorList>
    </citation>
    <scope>NUCLEOTIDE SEQUENCE [LARGE SCALE GENOMIC DNA]</scope>
    <source>
        <strain evidence="1 2">F0359</strain>
    </source>
</reference>
<sequence>MTVLDNFTEEILQSELPKNVLLHNMIRGLDKEKPPQFEVPAKKYTFESNLHGFSYDYQHSTVTISYKVADGVYSDVTVSFRTFRAYLEGLAVCVRMQKW</sequence>
<dbReference type="EMBL" id="AECS01000037">
    <property type="protein sequence ID" value="EFQ04064.1"/>
    <property type="molecule type" value="Genomic_DNA"/>
</dbReference>
<gene>
    <name evidence="1" type="ORF">HMPREF9429_01249</name>
</gene>
<comment type="caution">
    <text evidence="1">The sequence shown here is derived from an EMBL/GenBank/DDBJ whole genome shotgun (WGS) entry which is preliminary data.</text>
</comment>
<dbReference type="HOGENOM" id="CLU_2317003_0_0_9"/>
<dbReference type="RefSeq" id="WP_006942390.1">
    <property type="nucleotide sequence ID" value="NZ_GL538208.1"/>
</dbReference>
<accession>E2ZC77</accession>
<dbReference type="Proteomes" id="UP000003195">
    <property type="component" value="Unassembled WGS sequence"/>
</dbReference>
<dbReference type="STRING" id="706434.HMPREF9429_01249"/>
<organism evidence="1 2">
    <name type="scientific">Megasphaera micronuciformis F0359</name>
    <dbReference type="NCBI Taxonomy" id="706434"/>
    <lineage>
        <taxon>Bacteria</taxon>
        <taxon>Bacillati</taxon>
        <taxon>Bacillota</taxon>
        <taxon>Negativicutes</taxon>
        <taxon>Veillonellales</taxon>
        <taxon>Veillonellaceae</taxon>
        <taxon>Megasphaera</taxon>
    </lineage>
</organism>
<dbReference type="OrthoDB" id="1622916at2"/>